<feature type="compositionally biased region" description="Basic and acidic residues" evidence="1">
    <location>
        <begin position="352"/>
        <end position="362"/>
    </location>
</feature>
<feature type="region of interest" description="Disordered" evidence="1">
    <location>
        <begin position="376"/>
        <end position="504"/>
    </location>
</feature>
<feature type="region of interest" description="Disordered" evidence="1">
    <location>
        <begin position="1"/>
        <end position="206"/>
    </location>
</feature>
<feature type="compositionally biased region" description="Basic residues" evidence="1">
    <location>
        <begin position="401"/>
        <end position="422"/>
    </location>
</feature>
<evidence type="ECO:0008006" key="4">
    <source>
        <dbReference type="Google" id="ProtNLM"/>
    </source>
</evidence>
<dbReference type="InterPro" id="IPR031362">
    <property type="entry name" value="BNIP5"/>
</dbReference>
<feature type="compositionally biased region" description="Basic and acidic residues" evidence="1">
    <location>
        <begin position="86"/>
        <end position="96"/>
    </location>
</feature>
<dbReference type="Proteomes" id="UP001314169">
    <property type="component" value="Chromosome 6"/>
</dbReference>
<feature type="compositionally biased region" description="Acidic residues" evidence="1">
    <location>
        <begin position="320"/>
        <end position="331"/>
    </location>
</feature>
<accession>A0ABP0AB04</accession>
<sequence length="621" mass="66667">MEPRDPGKPGSQRRARSWDRAQKPRKDPASPEGQYLCLPATPPRPAPTGRARPGDRHPDGPGSAEAPGAEALTPAAAREALLGEQRPPRDRKDKGRGQQGWLKTVLSVFQRPGPEEAQAKAAPRKKADRRARRKHSHGKHDSPGGPGPEAGGQEAAAAWRPQEAHRGPGPRGGEDADPQHSAPVGGQDAGASEPSSQAPGRWTEEALQKLDHDTIIQMIVQLLQEVGDKWDDEVKEFLPCPLQLQDEGPQSPAPASRKKSQERKSSLRGSSSHKKPGPEEPRRAGAAAAPSPEPRPPKRPSFLYLCVGGGPRASVSSSADSEEPEVQEAESAECGGPSPFELPPHAHAGSWEPREDDKASECKEFIQKIIALLQEAEEQEAEKRPQVAEPAAASGSPAPPCRKKSQEKKSSFRKAFSHKKHSSKEPRRAAAAGAAGPEPRRPRRPTYLGLCGGGHRPSISSSVDPEGPEFRESPPAEGGRVGSSESPSQAGSHEPEGGPLPDGACESKELVIQQLVALLPGVDSHLGEQIRRHPSLKKFLYQLPDSSLRKLAGTLHRRSAGCPALRRGLAERPYQFAFDLANKFAGSNGHTTLSLMGLRYPQRPHTEAPQNITSLNFLSPD</sequence>
<dbReference type="PANTHER" id="PTHR22435:SF0">
    <property type="entry name" value="PROTEIN BNIP5"/>
    <property type="match status" value="1"/>
</dbReference>
<evidence type="ECO:0000256" key="1">
    <source>
        <dbReference type="SAM" id="MobiDB-lite"/>
    </source>
</evidence>
<evidence type="ECO:0000313" key="2">
    <source>
        <dbReference type="EMBL" id="CAK6447058.1"/>
    </source>
</evidence>
<evidence type="ECO:0000313" key="3">
    <source>
        <dbReference type="Proteomes" id="UP001314169"/>
    </source>
</evidence>
<gene>
    <name evidence="2" type="ORF">MPIPNATIZW_LOCUS15364</name>
</gene>
<reference evidence="2" key="1">
    <citation type="submission" date="2023-12" db="EMBL/GenBank/DDBJ databases">
        <authorList>
            <person name="Brown T."/>
        </authorList>
    </citation>
    <scope>NUCLEOTIDE SEQUENCE</scope>
</reference>
<protein>
    <recommendedName>
        <fullName evidence="4">BCL2 interacting protein 5</fullName>
    </recommendedName>
</protein>
<feature type="region of interest" description="Disordered" evidence="1">
    <location>
        <begin position="240"/>
        <end position="362"/>
    </location>
</feature>
<feature type="compositionally biased region" description="Low complexity" evidence="1">
    <location>
        <begin position="60"/>
        <end position="82"/>
    </location>
</feature>
<feature type="compositionally biased region" description="Basic and acidic residues" evidence="1">
    <location>
        <begin position="162"/>
        <end position="178"/>
    </location>
</feature>
<proteinExistence type="predicted"/>
<name>A0ABP0AB04_PIPNA</name>
<organism evidence="2 3">
    <name type="scientific">Pipistrellus nathusii</name>
    <name type="common">Nathusius' pipistrelle</name>
    <dbReference type="NCBI Taxonomy" id="59473"/>
    <lineage>
        <taxon>Eukaryota</taxon>
        <taxon>Metazoa</taxon>
        <taxon>Chordata</taxon>
        <taxon>Craniata</taxon>
        <taxon>Vertebrata</taxon>
        <taxon>Euteleostomi</taxon>
        <taxon>Mammalia</taxon>
        <taxon>Eutheria</taxon>
        <taxon>Laurasiatheria</taxon>
        <taxon>Chiroptera</taxon>
        <taxon>Yangochiroptera</taxon>
        <taxon>Vespertilionidae</taxon>
        <taxon>Pipistrellus</taxon>
    </lineage>
</organism>
<dbReference type="Pfam" id="PF15661">
    <property type="entry name" value="CF222"/>
    <property type="match status" value="1"/>
</dbReference>
<feature type="compositionally biased region" description="Basic and acidic residues" evidence="1">
    <location>
        <begin position="16"/>
        <end position="29"/>
    </location>
</feature>
<dbReference type="PANTHER" id="PTHR22435">
    <property type="entry name" value="CHROMOSOME 6 OPEN READING FRAME 222"/>
    <property type="match status" value="1"/>
</dbReference>
<keyword evidence="3" id="KW-1185">Reference proteome</keyword>
<feature type="compositionally biased region" description="Basic residues" evidence="1">
    <location>
        <begin position="122"/>
        <end position="138"/>
    </location>
</feature>
<dbReference type="EMBL" id="OY882863">
    <property type="protein sequence ID" value="CAK6447058.1"/>
    <property type="molecule type" value="Genomic_DNA"/>
</dbReference>